<dbReference type="Proteomes" id="UP000559256">
    <property type="component" value="Unassembled WGS sequence"/>
</dbReference>
<organism evidence="2 3">
    <name type="scientific">Tetrapyrgos nigripes</name>
    <dbReference type="NCBI Taxonomy" id="182062"/>
    <lineage>
        <taxon>Eukaryota</taxon>
        <taxon>Fungi</taxon>
        <taxon>Dikarya</taxon>
        <taxon>Basidiomycota</taxon>
        <taxon>Agaricomycotina</taxon>
        <taxon>Agaricomycetes</taxon>
        <taxon>Agaricomycetidae</taxon>
        <taxon>Agaricales</taxon>
        <taxon>Marasmiineae</taxon>
        <taxon>Marasmiaceae</taxon>
        <taxon>Tetrapyrgos</taxon>
    </lineage>
</organism>
<protein>
    <recommendedName>
        <fullName evidence="1">DUF6741 domain-containing protein</fullName>
    </recommendedName>
</protein>
<dbReference type="Pfam" id="PF20526">
    <property type="entry name" value="DUF6741"/>
    <property type="match status" value="1"/>
</dbReference>
<keyword evidence="3" id="KW-1185">Reference proteome</keyword>
<evidence type="ECO:0000259" key="1">
    <source>
        <dbReference type="Pfam" id="PF20526"/>
    </source>
</evidence>
<name>A0A8H5LII1_9AGAR</name>
<sequence length="183" mass="20453">MALVFPAYDAYDGHSRIPGSISHRKSLAYGTPYTYDQYDHGYDSLYGSEASSFSYPAAKPVLTLSTCLTHRLAAPGYADSYYSDVPVRPLSSMGMPRSRRDSAVSFVGVPRPPPMDTYRRNSSIQLKFKRRGSLLAGISLLEAQSHDRLSNNDSYSIYDLHADRKNTIMLKIRVSDGSFLKEH</sequence>
<dbReference type="EMBL" id="JAACJM010000048">
    <property type="protein sequence ID" value="KAF5358775.1"/>
    <property type="molecule type" value="Genomic_DNA"/>
</dbReference>
<dbReference type="AlphaFoldDB" id="A0A8H5LII1"/>
<dbReference type="OrthoDB" id="10268011at2759"/>
<proteinExistence type="predicted"/>
<accession>A0A8H5LII1</accession>
<dbReference type="InterPro" id="IPR046629">
    <property type="entry name" value="DUF6741"/>
</dbReference>
<comment type="caution">
    <text evidence="2">The sequence shown here is derived from an EMBL/GenBank/DDBJ whole genome shotgun (WGS) entry which is preliminary data.</text>
</comment>
<reference evidence="2 3" key="1">
    <citation type="journal article" date="2020" name="ISME J.">
        <title>Uncovering the hidden diversity of litter-decomposition mechanisms in mushroom-forming fungi.</title>
        <authorList>
            <person name="Floudas D."/>
            <person name="Bentzer J."/>
            <person name="Ahren D."/>
            <person name="Johansson T."/>
            <person name="Persson P."/>
            <person name="Tunlid A."/>
        </authorList>
    </citation>
    <scope>NUCLEOTIDE SEQUENCE [LARGE SCALE GENOMIC DNA]</scope>
    <source>
        <strain evidence="2 3">CBS 291.85</strain>
    </source>
</reference>
<feature type="domain" description="DUF6741" evidence="1">
    <location>
        <begin position="113"/>
        <end position="175"/>
    </location>
</feature>
<gene>
    <name evidence="2" type="ORF">D9758_008579</name>
</gene>
<evidence type="ECO:0000313" key="3">
    <source>
        <dbReference type="Proteomes" id="UP000559256"/>
    </source>
</evidence>
<evidence type="ECO:0000313" key="2">
    <source>
        <dbReference type="EMBL" id="KAF5358775.1"/>
    </source>
</evidence>